<gene>
    <name evidence="4" type="ORF">GCM10009118_23770</name>
</gene>
<dbReference type="PANTHER" id="PTHR37299">
    <property type="entry name" value="TRANSCRIPTIONAL REGULATOR-RELATED"/>
    <property type="match status" value="1"/>
</dbReference>
<keyword evidence="4" id="KW-0238">DNA-binding</keyword>
<evidence type="ECO:0000313" key="5">
    <source>
        <dbReference type="Proteomes" id="UP001501126"/>
    </source>
</evidence>
<dbReference type="EMBL" id="BAAAFH010000011">
    <property type="protein sequence ID" value="GAA0875968.1"/>
    <property type="molecule type" value="Genomic_DNA"/>
</dbReference>
<feature type="modified residue" description="4-aspartylphosphate" evidence="1">
    <location>
        <position position="57"/>
    </location>
</feature>
<feature type="domain" description="HTH LytTR-type" evidence="3">
    <location>
        <begin position="143"/>
        <end position="247"/>
    </location>
</feature>
<sequence>MNKIKAVIIEDETRAQIYLKGIIEQNEPEIELIAICDDLPSGVLAIRKYKPELVFLDIEMPKYNGLEIGNFFNEEEMNFAIIFTTAYNQYAIKAFKTAAIDYLLKPIDLQELKQAIENFKKRKFTTLHQLNEVSLKLRKDTRIAIPDGNSLVMIEPNDIVYLKAENSYTMVVLASGKKYVTSRFLKNFEESLIDYQQFIRCHKSFIVNTDYIASYSKSDGGYLFLTTEAQIPISPDKVEALLAFFTRVNR</sequence>
<dbReference type="Gene3D" id="3.40.50.2300">
    <property type="match status" value="1"/>
</dbReference>
<dbReference type="InterPro" id="IPR007492">
    <property type="entry name" value="LytTR_DNA-bd_dom"/>
</dbReference>
<dbReference type="InterPro" id="IPR001789">
    <property type="entry name" value="Sig_transdc_resp-reg_receiver"/>
</dbReference>
<dbReference type="Proteomes" id="UP001501126">
    <property type="component" value="Unassembled WGS sequence"/>
</dbReference>
<dbReference type="InterPro" id="IPR046947">
    <property type="entry name" value="LytR-like"/>
</dbReference>
<proteinExistence type="predicted"/>
<keyword evidence="5" id="KW-1185">Reference proteome</keyword>
<evidence type="ECO:0000259" key="2">
    <source>
        <dbReference type="PROSITE" id="PS50110"/>
    </source>
</evidence>
<dbReference type="Pfam" id="PF00072">
    <property type="entry name" value="Response_reg"/>
    <property type="match status" value="1"/>
</dbReference>
<reference evidence="4 5" key="1">
    <citation type="journal article" date="2019" name="Int. J. Syst. Evol. Microbiol.">
        <title>The Global Catalogue of Microorganisms (GCM) 10K type strain sequencing project: providing services to taxonomists for standard genome sequencing and annotation.</title>
        <authorList>
            <consortium name="The Broad Institute Genomics Platform"/>
            <consortium name="The Broad Institute Genome Sequencing Center for Infectious Disease"/>
            <person name="Wu L."/>
            <person name="Ma J."/>
        </authorList>
    </citation>
    <scope>NUCLEOTIDE SEQUENCE [LARGE SCALE GENOMIC DNA]</scope>
    <source>
        <strain evidence="4 5">JCM 16083</strain>
    </source>
</reference>
<protein>
    <submittedName>
        <fullName evidence="4">LytTR family DNA-binding domain-containing protein</fullName>
    </submittedName>
</protein>
<dbReference type="PROSITE" id="PS50110">
    <property type="entry name" value="RESPONSE_REGULATORY"/>
    <property type="match status" value="1"/>
</dbReference>
<dbReference type="RefSeq" id="WP_343787987.1">
    <property type="nucleotide sequence ID" value="NZ_BAAAFH010000011.1"/>
</dbReference>
<dbReference type="GO" id="GO:0003677">
    <property type="term" value="F:DNA binding"/>
    <property type="evidence" value="ECO:0007669"/>
    <property type="project" value="UniProtKB-KW"/>
</dbReference>
<dbReference type="PROSITE" id="PS50930">
    <property type="entry name" value="HTH_LYTTR"/>
    <property type="match status" value="1"/>
</dbReference>
<accession>A0ABN1MRL7</accession>
<organism evidence="4 5">
    <name type="scientific">Wandonia haliotis</name>
    <dbReference type="NCBI Taxonomy" id="574963"/>
    <lineage>
        <taxon>Bacteria</taxon>
        <taxon>Pseudomonadati</taxon>
        <taxon>Bacteroidota</taxon>
        <taxon>Flavobacteriia</taxon>
        <taxon>Flavobacteriales</taxon>
        <taxon>Crocinitomicaceae</taxon>
        <taxon>Wandonia</taxon>
    </lineage>
</organism>
<dbReference type="PANTHER" id="PTHR37299:SF1">
    <property type="entry name" value="STAGE 0 SPORULATION PROTEIN A HOMOLOG"/>
    <property type="match status" value="1"/>
</dbReference>
<dbReference type="SUPFAM" id="SSF52172">
    <property type="entry name" value="CheY-like"/>
    <property type="match status" value="1"/>
</dbReference>
<keyword evidence="1" id="KW-0597">Phosphoprotein</keyword>
<feature type="domain" description="Response regulatory" evidence="2">
    <location>
        <begin position="5"/>
        <end position="120"/>
    </location>
</feature>
<dbReference type="Gene3D" id="2.40.50.1020">
    <property type="entry name" value="LytTr DNA-binding domain"/>
    <property type="match status" value="1"/>
</dbReference>
<evidence type="ECO:0000259" key="3">
    <source>
        <dbReference type="PROSITE" id="PS50930"/>
    </source>
</evidence>
<dbReference type="InterPro" id="IPR011006">
    <property type="entry name" value="CheY-like_superfamily"/>
</dbReference>
<evidence type="ECO:0000256" key="1">
    <source>
        <dbReference type="PROSITE-ProRule" id="PRU00169"/>
    </source>
</evidence>
<dbReference type="Pfam" id="PF04397">
    <property type="entry name" value="LytTR"/>
    <property type="match status" value="1"/>
</dbReference>
<name>A0ABN1MRL7_9FLAO</name>
<dbReference type="SMART" id="SM00850">
    <property type="entry name" value="LytTR"/>
    <property type="match status" value="1"/>
</dbReference>
<evidence type="ECO:0000313" key="4">
    <source>
        <dbReference type="EMBL" id="GAA0875968.1"/>
    </source>
</evidence>
<comment type="caution">
    <text evidence="4">The sequence shown here is derived from an EMBL/GenBank/DDBJ whole genome shotgun (WGS) entry which is preliminary data.</text>
</comment>
<dbReference type="SMART" id="SM00448">
    <property type="entry name" value="REC"/>
    <property type="match status" value="1"/>
</dbReference>